<dbReference type="PANTHER" id="PTHR40076:SF1">
    <property type="entry name" value="MEMBRANE PROTEIN"/>
    <property type="match status" value="1"/>
</dbReference>
<protein>
    <recommendedName>
        <fullName evidence="3">DUF975 family protein</fullName>
    </recommendedName>
</protein>
<feature type="transmembrane region" description="Helical" evidence="1">
    <location>
        <begin position="144"/>
        <end position="164"/>
    </location>
</feature>
<dbReference type="AlphaFoldDB" id="W0FLP5"/>
<evidence type="ECO:0000313" key="2">
    <source>
        <dbReference type="EMBL" id="AHF24369.1"/>
    </source>
</evidence>
<keyword evidence="1" id="KW-0472">Membrane</keyword>
<feature type="transmembrane region" description="Helical" evidence="1">
    <location>
        <begin position="271"/>
        <end position="290"/>
    </location>
</feature>
<feature type="transmembrane region" description="Helical" evidence="1">
    <location>
        <begin position="464"/>
        <end position="482"/>
    </location>
</feature>
<feature type="transmembrane region" description="Helical" evidence="1">
    <location>
        <begin position="204"/>
        <end position="225"/>
    </location>
</feature>
<keyword evidence="1" id="KW-1133">Transmembrane helix</keyword>
<reference evidence="2" key="1">
    <citation type="journal article" date="2013" name="PLoS ONE">
        <title>Metagenomic insights into the carbohydrate-active enzymes carried by the microorganisms adhering to solid digesta in the rumen of cows.</title>
        <authorList>
            <person name="Wang L."/>
            <person name="Hatem A."/>
            <person name="Catalyurek U.V."/>
            <person name="Morrison M."/>
            <person name="Yu Z."/>
        </authorList>
    </citation>
    <scope>NUCLEOTIDE SEQUENCE</scope>
</reference>
<evidence type="ECO:0000256" key="1">
    <source>
        <dbReference type="SAM" id="Phobius"/>
    </source>
</evidence>
<accession>W0FLP5</accession>
<organism evidence="2">
    <name type="scientific">uncultured bacterium Contig575</name>
    <dbReference type="NCBI Taxonomy" id="1393592"/>
    <lineage>
        <taxon>Bacteria</taxon>
        <taxon>environmental samples</taxon>
    </lineage>
</organism>
<evidence type="ECO:0008006" key="3">
    <source>
        <dbReference type="Google" id="ProtNLM"/>
    </source>
</evidence>
<name>W0FLP5_9BACT</name>
<dbReference type="Pfam" id="PF06541">
    <property type="entry name" value="ABC_trans_CmpB"/>
    <property type="match status" value="1"/>
</dbReference>
<dbReference type="Pfam" id="PF06161">
    <property type="entry name" value="DUF975"/>
    <property type="match status" value="1"/>
</dbReference>
<dbReference type="PANTHER" id="PTHR40076">
    <property type="entry name" value="MEMBRANE PROTEIN-RELATED"/>
    <property type="match status" value="1"/>
</dbReference>
<dbReference type="InterPro" id="IPR010540">
    <property type="entry name" value="CmpB_TMEM229"/>
</dbReference>
<feature type="transmembrane region" description="Helical" evidence="1">
    <location>
        <begin position="537"/>
        <end position="559"/>
    </location>
</feature>
<feature type="transmembrane region" description="Helical" evidence="1">
    <location>
        <begin position="21"/>
        <end position="43"/>
    </location>
</feature>
<dbReference type="InterPro" id="IPR010380">
    <property type="entry name" value="DUF975"/>
</dbReference>
<dbReference type="EMBL" id="KC246791">
    <property type="protein sequence ID" value="AHF24369.1"/>
    <property type="molecule type" value="Genomic_DNA"/>
</dbReference>
<proteinExistence type="predicted"/>
<feature type="transmembrane region" description="Helical" evidence="1">
    <location>
        <begin position="566"/>
        <end position="587"/>
    </location>
</feature>
<feature type="transmembrane region" description="Helical" evidence="1">
    <location>
        <begin position="419"/>
        <end position="444"/>
    </location>
</feature>
<feature type="transmembrane region" description="Helical" evidence="1">
    <location>
        <begin position="489"/>
        <end position="510"/>
    </location>
</feature>
<sequence length="626" mass="71045">MTMTCSRRDAKRQARGHVKRHYMLLVVLCAVSIFLGTEFTNVVSNAQVWYDSLTGQVTRLDTDGIREEKSGNSKFLDDLIADNLEAGREEAAARIQALQAQTDPRSVLGRQRGVLAALANGVNSGHLYATMGTAIHSIVHSQQVVAAILILLTAAFYAVVWVFLRNMYRAVLRRAFLETRLYGRYPLNHLLHFRLVKRWVRTSLTLLLQEVFLNLWSLTIVGGFIKHYSYFLVPFIAAENPDIRPREAITLSRRMMDGHKWEFFRLELSFIGWRILGFVSFGAVDALWSVPYEMATFAEYYAALRQEAKRREIPGAERLNDDCLFEKADEQTLRQRYANITRIEGVLEDDIVALPPVQRFFAKNFGIWLGSLDEKRIYTRQEGLRQQARIGWAEMNGEAYPQRMNPLWNREATAITGRVSYLTPCTVWSLVAVFFSFCLIGWVWEVSLHLISDGEFVNRGALHGPWLPIYGGGVVMIAVLLYRFRKKPALEAVLVVVLCGIVEYLTSYFMELSKGMRWWDYTGYFLNLNGRICGEGLAVFAVGGMAAIYLLVPIIDAAITRVRSKIVIPICVALLICFAGDLVYSHFVPNTGKGITDYEQVNAIQESAAVEDVAFRDERVQRATLL</sequence>
<keyword evidence="1" id="KW-0812">Transmembrane</keyword>